<keyword evidence="6 11" id="KW-0697">Rotamase</keyword>
<reference evidence="13 14" key="1">
    <citation type="submission" date="2008-10" db="EMBL/GenBank/DDBJ databases">
        <title>Genome sequence of Bacillus cereus G9842.</title>
        <authorList>
            <person name="Dodson R.J."/>
            <person name="Durkin A.S."/>
            <person name="Rosovitz M.J."/>
            <person name="Rasko D.A."/>
            <person name="Hoffmaster A."/>
            <person name="Ravel J."/>
            <person name="Sutton G."/>
        </authorList>
    </citation>
    <scope>NUCLEOTIDE SEQUENCE [LARGE SCALE GENOMIC DNA]</scope>
    <source>
        <strain evidence="13 14">G9842</strain>
    </source>
</reference>
<evidence type="ECO:0000313" key="14">
    <source>
        <dbReference type="Proteomes" id="UP000006744"/>
    </source>
</evidence>
<proteinExistence type="inferred from homology"/>
<sequence>MHNDKSEVFELKKKKIFIGTIISCLMLALSACGSSDNVVTSKVGNVTEKELSKELRQQYGESTLYQMMLSKALLDKYKVSDEEAKKKVEEAKDKMGENFKSTLEQLGLKNEDELKEKMKPEIAFEKAIKATVTEKDVKDNYKPEMKVSHILVKDEKTAKEIKEKVNNGEDFAALAKQYSEDTGSKEQGGEISGFAPGQTVKEFEEAAYKLDAGQVSDPVKTTYGYHIIKVTDKKELKPFDEVKDKIRKDLEQQRLEDTTGKWKQQVVNDLLKDANIKVNNKEFKDTFKFLEKK</sequence>
<dbReference type="PROSITE" id="PS51257">
    <property type="entry name" value="PROKAR_LIPOPROTEIN"/>
    <property type="match status" value="1"/>
</dbReference>
<evidence type="ECO:0000256" key="6">
    <source>
        <dbReference type="ARBA" id="ARBA00023110"/>
    </source>
</evidence>
<dbReference type="SUPFAM" id="SSF54534">
    <property type="entry name" value="FKBP-like"/>
    <property type="match status" value="1"/>
</dbReference>
<evidence type="ECO:0000256" key="9">
    <source>
        <dbReference type="ARBA" id="ARBA00023235"/>
    </source>
</evidence>
<dbReference type="KEGG" id="bcg:BCG9842_B3023"/>
<dbReference type="PROSITE" id="PS01096">
    <property type="entry name" value="PPIC_PPIASE_1"/>
    <property type="match status" value="1"/>
</dbReference>
<dbReference type="InterPro" id="IPR023059">
    <property type="entry name" value="Foldase_PrsA"/>
</dbReference>
<dbReference type="GO" id="GO:0005886">
    <property type="term" value="C:plasma membrane"/>
    <property type="evidence" value="ECO:0007669"/>
    <property type="project" value="UniProtKB-SubCell"/>
</dbReference>
<dbReference type="GO" id="GO:0006457">
    <property type="term" value="P:protein folding"/>
    <property type="evidence" value="ECO:0007669"/>
    <property type="project" value="UniProtKB-UniRule"/>
</dbReference>
<dbReference type="InterPro" id="IPR050245">
    <property type="entry name" value="PrsA_foldase"/>
</dbReference>
<gene>
    <name evidence="13" type="primary">prsA3</name>
    <name evidence="11" type="synonym">prsA</name>
    <name evidence="13" type="ordered locus">BCG9842_B3023</name>
</gene>
<evidence type="ECO:0000256" key="5">
    <source>
        <dbReference type="ARBA" id="ARBA00022729"/>
    </source>
</evidence>
<evidence type="ECO:0000313" key="13">
    <source>
        <dbReference type="EMBL" id="ACK94603.1"/>
    </source>
</evidence>
<protein>
    <recommendedName>
        <fullName evidence="11">Foldase protein PrsA</fullName>
        <ecNumber evidence="11">5.2.1.8</ecNumber>
    </recommendedName>
</protein>
<dbReference type="Proteomes" id="UP000006744">
    <property type="component" value="Chromosome"/>
</dbReference>
<evidence type="ECO:0000256" key="8">
    <source>
        <dbReference type="ARBA" id="ARBA00023139"/>
    </source>
</evidence>
<dbReference type="InterPro" id="IPR046357">
    <property type="entry name" value="PPIase_dom_sf"/>
</dbReference>
<evidence type="ECO:0000256" key="1">
    <source>
        <dbReference type="ARBA" id="ARBA00000971"/>
    </source>
</evidence>
<comment type="subcellular location">
    <subcellularLocation>
        <location evidence="2 11">Cell membrane</location>
        <topology evidence="2 11">Lipid-anchor</topology>
    </subcellularLocation>
</comment>
<dbReference type="InterPro" id="IPR000297">
    <property type="entry name" value="PPIase_PpiC"/>
</dbReference>
<evidence type="ECO:0000256" key="2">
    <source>
        <dbReference type="ARBA" id="ARBA00004193"/>
    </source>
</evidence>
<evidence type="ECO:0000256" key="7">
    <source>
        <dbReference type="ARBA" id="ARBA00023136"/>
    </source>
</evidence>
<dbReference type="Gene3D" id="3.10.50.40">
    <property type="match status" value="1"/>
</dbReference>
<keyword evidence="5 11" id="KW-0732">Signal</keyword>
<comment type="similarity">
    <text evidence="3 11">Belongs to the PrsA family.</text>
</comment>
<dbReference type="InterPro" id="IPR027304">
    <property type="entry name" value="Trigger_fact/SurA_dom_sf"/>
</dbReference>
<dbReference type="FunFam" id="3.10.50.40:FF:000033">
    <property type="entry name" value="Foldase protein PrsA"/>
    <property type="match status" value="1"/>
</dbReference>
<dbReference type="PROSITE" id="PS50198">
    <property type="entry name" value="PPIC_PPIASE_2"/>
    <property type="match status" value="1"/>
</dbReference>
<accession>B7IW29</accession>
<name>B7IW29_BACC2</name>
<dbReference type="PANTHER" id="PTHR47245:SF1">
    <property type="entry name" value="FOLDASE PROTEIN PRSA"/>
    <property type="match status" value="1"/>
</dbReference>
<dbReference type="EC" id="5.2.1.8" evidence="11"/>
<dbReference type="HAMAP" id="MF_01145">
    <property type="entry name" value="Foldase_PrsA"/>
    <property type="match status" value="1"/>
</dbReference>
<comment type="function">
    <text evidence="11">Plays a major role in protein secretion by helping the post-translocational extracellular folding of several secreted proteins.</text>
</comment>
<comment type="catalytic activity">
    <reaction evidence="1 11">
        <text>[protein]-peptidylproline (omega=180) = [protein]-peptidylproline (omega=0)</text>
        <dbReference type="Rhea" id="RHEA:16237"/>
        <dbReference type="Rhea" id="RHEA-COMP:10747"/>
        <dbReference type="Rhea" id="RHEA-COMP:10748"/>
        <dbReference type="ChEBI" id="CHEBI:83833"/>
        <dbReference type="ChEBI" id="CHEBI:83834"/>
        <dbReference type="EC" id="5.2.1.8"/>
    </reaction>
</comment>
<dbReference type="AlphaFoldDB" id="B7IW29"/>
<organism evidence="13 14">
    <name type="scientific">Bacillus cereus (strain G9842)</name>
    <dbReference type="NCBI Taxonomy" id="405531"/>
    <lineage>
        <taxon>Bacteria</taxon>
        <taxon>Bacillati</taxon>
        <taxon>Bacillota</taxon>
        <taxon>Bacilli</taxon>
        <taxon>Bacillales</taxon>
        <taxon>Bacillaceae</taxon>
        <taxon>Bacillus</taxon>
        <taxon>Bacillus cereus group</taxon>
    </lineage>
</organism>
<keyword evidence="7 11" id="KW-0472">Membrane</keyword>
<evidence type="ECO:0000256" key="3">
    <source>
        <dbReference type="ARBA" id="ARBA00006071"/>
    </source>
</evidence>
<dbReference type="SUPFAM" id="SSF109998">
    <property type="entry name" value="Triger factor/SurA peptide-binding domain-like"/>
    <property type="match status" value="1"/>
</dbReference>
<dbReference type="PANTHER" id="PTHR47245">
    <property type="entry name" value="PEPTIDYLPROLYL ISOMERASE"/>
    <property type="match status" value="1"/>
</dbReference>
<evidence type="ECO:0000259" key="12">
    <source>
        <dbReference type="PROSITE" id="PS50198"/>
    </source>
</evidence>
<feature type="domain" description="PpiC" evidence="12">
    <location>
        <begin position="142"/>
        <end position="232"/>
    </location>
</feature>
<dbReference type="GO" id="GO:0003755">
    <property type="term" value="F:peptidyl-prolyl cis-trans isomerase activity"/>
    <property type="evidence" value="ECO:0007669"/>
    <property type="project" value="UniProtKB-UniRule"/>
</dbReference>
<dbReference type="Pfam" id="PF13616">
    <property type="entry name" value="Rotamase_3"/>
    <property type="match status" value="1"/>
</dbReference>
<keyword evidence="10 11" id="KW-0449">Lipoprotein</keyword>
<dbReference type="NCBIfam" id="NF002824">
    <property type="entry name" value="PRK02998.1"/>
    <property type="match status" value="1"/>
</dbReference>
<dbReference type="HOGENOM" id="CLU_034646_6_1_9"/>
<evidence type="ECO:0000256" key="11">
    <source>
        <dbReference type="HAMAP-Rule" id="MF_01145"/>
    </source>
</evidence>
<keyword evidence="8 11" id="KW-0564">Palmitate</keyword>
<dbReference type="EMBL" id="CP001186">
    <property type="protein sequence ID" value="ACK94603.1"/>
    <property type="molecule type" value="Genomic_DNA"/>
</dbReference>
<keyword evidence="9 11" id="KW-0413">Isomerase</keyword>
<dbReference type="InterPro" id="IPR023058">
    <property type="entry name" value="PPIase_PpiC_CS"/>
</dbReference>
<keyword evidence="4 11" id="KW-1003">Cell membrane</keyword>
<evidence type="ECO:0000256" key="4">
    <source>
        <dbReference type="ARBA" id="ARBA00022475"/>
    </source>
</evidence>
<evidence type="ECO:0000256" key="10">
    <source>
        <dbReference type="ARBA" id="ARBA00023288"/>
    </source>
</evidence>